<comment type="similarity">
    <text evidence="1">Belongs to the GcvT family.</text>
</comment>
<dbReference type="SUPFAM" id="SSF101790">
    <property type="entry name" value="Aminomethyltransferase beta-barrel domain"/>
    <property type="match status" value="1"/>
</dbReference>
<dbReference type="InterPro" id="IPR027266">
    <property type="entry name" value="TrmE/GcvT-like"/>
</dbReference>
<evidence type="ECO:0000259" key="5">
    <source>
        <dbReference type="Pfam" id="PF16350"/>
    </source>
</evidence>
<dbReference type="Pfam" id="PF01571">
    <property type="entry name" value="GCV_T"/>
    <property type="match status" value="1"/>
</dbReference>
<evidence type="ECO:0000259" key="3">
    <source>
        <dbReference type="Pfam" id="PF01571"/>
    </source>
</evidence>
<dbReference type="Gene3D" id="2.40.30.110">
    <property type="entry name" value="Aminomethyltransferase beta-barrel domains"/>
    <property type="match status" value="1"/>
</dbReference>
<proteinExistence type="inferred from homology"/>
<dbReference type="KEGG" id="halu:HUG12_01570"/>
<dbReference type="InterPro" id="IPR006222">
    <property type="entry name" value="GCVT_N"/>
</dbReference>
<dbReference type="OrthoDB" id="2001at2157"/>
<dbReference type="Pfam" id="PF01266">
    <property type="entry name" value="DAO"/>
    <property type="match status" value="1"/>
</dbReference>
<sequence length="837" mass="92142">MSTGTTLPDRAGTVVVGAGCVGCSAAYHLARLGREDVLVLDRGPLYETGGSTSHAPGLVFQTTGNRLMSRMAAYTRNLYDGFGDFRTSGGIEVAYTEDRMDFLERKREWGRAHGLTGGRLLSPEEVAEFVPQIDESVIHGGYYLPSDGKAHAVDASETMAERARERAGHRFVGNTEVTDVEVDDGEVAAVVTDRGRVECDDLLLATNIWGPLFGDMVGTDVPLVPCAHQYLVSEEFEQLAGADREIEQPILRHQDYSLYFRQHGERYGVGSYNHEPLLVDPADIHGPERLEDLGLEYPSLREFTAEHFRENTHPDHDRSARDAASELVPAFEDCGWDSRINGMFSFTPDGMPILGPDEDVDGLWWALAVWVTQSGGAGSVVANWMEEGVPRLDGERVDATGAHVSRFQPHAGSREFTYGRGGQQYREVYQLVHPREQPTGQRGLRRSPFHDRQDDLGAAFYDSGGWEVPQWYESNEELLSEYDVPGRPGWRGRHWSKAQGVEHLAVRDGVAMFDMTTFTGIEVAGRGAESFLQGLLTNDVAVSPGRMRYTAMCNEDGGVLADLTVSRLAEDRYLLFTGGGSSATLHSRWIREHAPDDGSVSVAVHDSDTAGVGVWGPDARNVLDPVVEADLSNDAFPFYSVQETYLGGLPVTMLRLSYAGELGWEIYTPTEYGARLWDAVREAGEEQGVVPMGWAALDSTSLEKGYRLWGSDLTPEHDPYEAGIGFAVDLDTEFLGREALLSARDRGVDRKLVPITLDEEGAVVDAGHPVLDGDEALGYGCRADYGYTVDAGIVYAYLPAEYADPGRSVEVEYGNERYPATVREEPLFDPERDKLIR</sequence>
<name>A0A7D5L848_9EURY</name>
<dbReference type="PANTHER" id="PTHR43757:SF2">
    <property type="entry name" value="AMINOMETHYLTRANSFERASE, MITOCHONDRIAL"/>
    <property type="match status" value="1"/>
</dbReference>
<feature type="domain" description="FAD dependent oxidoreductase" evidence="2">
    <location>
        <begin position="14"/>
        <end position="384"/>
    </location>
</feature>
<dbReference type="Proteomes" id="UP000509626">
    <property type="component" value="Chromosome"/>
</dbReference>
<dbReference type="InterPro" id="IPR036188">
    <property type="entry name" value="FAD/NAD-bd_sf"/>
</dbReference>
<dbReference type="Pfam" id="PF08669">
    <property type="entry name" value="GCV_T_C"/>
    <property type="match status" value="1"/>
</dbReference>
<dbReference type="GeneID" id="56036107"/>
<feature type="domain" description="GCVT N-terminal" evidence="3">
    <location>
        <begin position="449"/>
        <end position="731"/>
    </location>
</feature>
<dbReference type="Gene3D" id="3.30.1360.120">
    <property type="entry name" value="Probable tRNA modification gtpase trme, domain 1"/>
    <property type="match status" value="1"/>
</dbReference>
<keyword evidence="7" id="KW-1185">Reference proteome</keyword>
<dbReference type="PANTHER" id="PTHR43757">
    <property type="entry name" value="AMINOMETHYLTRANSFERASE"/>
    <property type="match status" value="1"/>
</dbReference>
<evidence type="ECO:0000256" key="1">
    <source>
        <dbReference type="ARBA" id="ARBA00008609"/>
    </source>
</evidence>
<feature type="domain" description="Aminomethyltransferase C-terminal" evidence="4">
    <location>
        <begin position="750"/>
        <end position="829"/>
    </location>
</feature>
<dbReference type="EMBL" id="CP058579">
    <property type="protein sequence ID" value="QLG60506.1"/>
    <property type="molecule type" value="Genomic_DNA"/>
</dbReference>
<dbReference type="InterPro" id="IPR006076">
    <property type="entry name" value="FAD-dep_OxRdtase"/>
</dbReference>
<evidence type="ECO:0000259" key="4">
    <source>
        <dbReference type="Pfam" id="PF08669"/>
    </source>
</evidence>
<dbReference type="Pfam" id="PF16350">
    <property type="entry name" value="FAO_M"/>
    <property type="match status" value="1"/>
</dbReference>
<gene>
    <name evidence="6" type="ORF">HUG12_01570</name>
</gene>
<dbReference type="AlphaFoldDB" id="A0A7D5L848"/>
<dbReference type="InterPro" id="IPR028896">
    <property type="entry name" value="GcvT/YgfZ/DmdA"/>
</dbReference>
<feature type="domain" description="FAD dependent oxidoreductase central" evidence="5">
    <location>
        <begin position="396"/>
        <end position="447"/>
    </location>
</feature>
<dbReference type="Gene3D" id="3.30.9.10">
    <property type="entry name" value="D-Amino Acid Oxidase, subunit A, domain 2"/>
    <property type="match status" value="1"/>
</dbReference>
<dbReference type="Gene3D" id="3.50.50.60">
    <property type="entry name" value="FAD/NAD(P)-binding domain"/>
    <property type="match status" value="1"/>
</dbReference>
<evidence type="ECO:0000313" key="7">
    <source>
        <dbReference type="Proteomes" id="UP000509626"/>
    </source>
</evidence>
<organism evidence="6 7">
    <name type="scientific">Halorarum salinum</name>
    <dbReference type="NCBI Taxonomy" id="2743089"/>
    <lineage>
        <taxon>Archaea</taxon>
        <taxon>Methanobacteriati</taxon>
        <taxon>Methanobacteriota</taxon>
        <taxon>Stenosarchaea group</taxon>
        <taxon>Halobacteria</taxon>
        <taxon>Halobacteriales</taxon>
        <taxon>Haloferacaceae</taxon>
        <taxon>Halorarum</taxon>
    </lineage>
</organism>
<evidence type="ECO:0000259" key="2">
    <source>
        <dbReference type="Pfam" id="PF01266"/>
    </source>
</evidence>
<dbReference type="InterPro" id="IPR032503">
    <property type="entry name" value="FAO_M"/>
</dbReference>
<accession>A0A7D5L848</accession>
<evidence type="ECO:0000313" key="6">
    <source>
        <dbReference type="EMBL" id="QLG60506.1"/>
    </source>
</evidence>
<reference evidence="6 7" key="1">
    <citation type="submission" date="2020-06" db="EMBL/GenBank/DDBJ databases">
        <title>NJ-3-1, isolated from saline soil.</title>
        <authorList>
            <person name="Cui H.L."/>
            <person name="Shi X."/>
        </authorList>
    </citation>
    <scope>NUCLEOTIDE SEQUENCE [LARGE SCALE GENOMIC DNA]</scope>
    <source>
        <strain evidence="6 7">NJ-3-1</strain>
    </source>
</reference>
<dbReference type="InterPro" id="IPR029043">
    <property type="entry name" value="GcvT/YgfZ_C"/>
</dbReference>
<dbReference type="RefSeq" id="WP_179267092.1">
    <property type="nucleotide sequence ID" value="NZ_CP058579.1"/>
</dbReference>
<dbReference type="InterPro" id="IPR013977">
    <property type="entry name" value="GcvT_C"/>
</dbReference>
<dbReference type="SUPFAM" id="SSF54373">
    <property type="entry name" value="FAD-linked reductases, C-terminal domain"/>
    <property type="match status" value="1"/>
</dbReference>
<protein>
    <submittedName>
        <fullName evidence="6">FAD-dependent oxidoreductase</fullName>
    </submittedName>
</protein>
<dbReference type="SUPFAM" id="SSF51905">
    <property type="entry name" value="FAD/NAD(P)-binding domain"/>
    <property type="match status" value="1"/>
</dbReference>
<dbReference type="SUPFAM" id="SSF103025">
    <property type="entry name" value="Folate-binding domain"/>
    <property type="match status" value="1"/>
</dbReference>
<dbReference type="Gene3D" id="3.30.70.1400">
    <property type="entry name" value="Aminomethyltransferase beta-barrel domains"/>
    <property type="match status" value="1"/>
</dbReference>